<evidence type="ECO:0000256" key="2">
    <source>
        <dbReference type="ARBA" id="ARBA00022516"/>
    </source>
</evidence>
<evidence type="ECO:0000313" key="13">
    <source>
        <dbReference type="EMBL" id="EIW75477.1"/>
    </source>
</evidence>
<dbReference type="EC" id="1.1.1.330" evidence="12"/>
<keyword evidence="9 12" id="KW-0443">Lipid metabolism</keyword>
<keyword evidence="7 12" id="KW-1133">Transmembrane helix</keyword>
<dbReference type="FunFam" id="3.40.50.720:FF:000137">
    <property type="entry name" value="Hydroxysteroid (17-beta) dehydrogenase 3"/>
    <property type="match status" value="1"/>
</dbReference>
<dbReference type="InterPro" id="IPR002347">
    <property type="entry name" value="SDR_fam"/>
</dbReference>
<evidence type="ECO:0000313" key="14">
    <source>
        <dbReference type="Proteomes" id="UP000053558"/>
    </source>
</evidence>
<dbReference type="PROSITE" id="PS00061">
    <property type="entry name" value="ADH_SHORT"/>
    <property type="match status" value="1"/>
</dbReference>
<dbReference type="GO" id="GO:0045703">
    <property type="term" value="F:ketoreductase activity"/>
    <property type="evidence" value="ECO:0007669"/>
    <property type="project" value="UniProtKB-UniRule"/>
</dbReference>
<dbReference type="InterPro" id="IPR027533">
    <property type="entry name" value="3_ketoreductase_fungal"/>
</dbReference>
<keyword evidence="14" id="KW-1185">Reference proteome</keyword>
<comment type="caution">
    <text evidence="13">The sequence shown here is derived from an EMBL/GenBank/DDBJ whole genome shotgun (WGS) entry which is preliminary data.</text>
</comment>
<dbReference type="GO" id="GO:0005789">
    <property type="term" value="C:endoplasmic reticulum membrane"/>
    <property type="evidence" value="ECO:0007669"/>
    <property type="project" value="UniProtKB-SubCell"/>
</dbReference>
<comment type="pathway">
    <text evidence="1">Lipid metabolism; fatty acid biosynthesis.</text>
</comment>
<dbReference type="RefSeq" id="XP_007774198.1">
    <property type="nucleotide sequence ID" value="XM_007776008.1"/>
</dbReference>
<keyword evidence="3 12" id="KW-0812">Transmembrane</keyword>
<feature type="active site" description="Proton acceptor" evidence="12">
    <location>
        <position position="218"/>
    </location>
</feature>
<dbReference type="KEGG" id="cput:CONPUDRAFT_169318"/>
<keyword evidence="5 12" id="KW-0276">Fatty acid metabolism</keyword>
<gene>
    <name evidence="13" type="ORF">CONPUDRAFT_169318</name>
</gene>
<keyword evidence="6 12" id="KW-0521">NADP</keyword>
<dbReference type="Gene3D" id="3.40.50.720">
    <property type="entry name" value="NAD(P)-binding Rossmann-like Domain"/>
    <property type="match status" value="1"/>
</dbReference>
<evidence type="ECO:0000256" key="12">
    <source>
        <dbReference type="HAMAP-Rule" id="MF_03107"/>
    </source>
</evidence>
<dbReference type="InterPro" id="IPR020904">
    <property type="entry name" value="Sc_DH/Rdtase_CS"/>
</dbReference>
<evidence type="ECO:0000256" key="3">
    <source>
        <dbReference type="ARBA" id="ARBA00022692"/>
    </source>
</evidence>
<comment type="subcellular location">
    <subcellularLocation>
        <location evidence="12">Endoplasmic reticulum membrane</location>
        <topology evidence="12">Single-pass membrane protein</topology>
    </subcellularLocation>
</comment>
<dbReference type="GO" id="GO:0030497">
    <property type="term" value="P:fatty acid elongation"/>
    <property type="evidence" value="ECO:0007669"/>
    <property type="project" value="UniProtKB-UniRule"/>
</dbReference>
<organism evidence="13 14">
    <name type="scientific">Coniophora puteana (strain RWD-64-598)</name>
    <name type="common">Brown rot fungus</name>
    <dbReference type="NCBI Taxonomy" id="741705"/>
    <lineage>
        <taxon>Eukaryota</taxon>
        <taxon>Fungi</taxon>
        <taxon>Dikarya</taxon>
        <taxon>Basidiomycota</taxon>
        <taxon>Agaricomycotina</taxon>
        <taxon>Agaricomycetes</taxon>
        <taxon>Agaricomycetidae</taxon>
        <taxon>Boletales</taxon>
        <taxon>Coniophorineae</taxon>
        <taxon>Coniophoraceae</taxon>
        <taxon>Coniophora</taxon>
    </lineage>
</organism>
<evidence type="ECO:0000256" key="9">
    <source>
        <dbReference type="ARBA" id="ARBA00023098"/>
    </source>
</evidence>
<dbReference type="EMBL" id="JH711588">
    <property type="protein sequence ID" value="EIW75477.1"/>
    <property type="molecule type" value="Genomic_DNA"/>
</dbReference>
<evidence type="ECO:0000256" key="6">
    <source>
        <dbReference type="ARBA" id="ARBA00022857"/>
    </source>
</evidence>
<accession>A0A5M3M8S7</accession>
<reference evidence="14" key="1">
    <citation type="journal article" date="2012" name="Science">
        <title>The Paleozoic origin of enzymatic lignin decomposition reconstructed from 31 fungal genomes.</title>
        <authorList>
            <person name="Floudas D."/>
            <person name="Binder M."/>
            <person name="Riley R."/>
            <person name="Barry K."/>
            <person name="Blanchette R.A."/>
            <person name="Henrissat B."/>
            <person name="Martinez A.T."/>
            <person name="Otillar R."/>
            <person name="Spatafora J.W."/>
            <person name="Yadav J.S."/>
            <person name="Aerts A."/>
            <person name="Benoit I."/>
            <person name="Boyd A."/>
            <person name="Carlson A."/>
            <person name="Copeland A."/>
            <person name="Coutinho P.M."/>
            <person name="de Vries R.P."/>
            <person name="Ferreira P."/>
            <person name="Findley K."/>
            <person name="Foster B."/>
            <person name="Gaskell J."/>
            <person name="Glotzer D."/>
            <person name="Gorecki P."/>
            <person name="Heitman J."/>
            <person name="Hesse C."/>
            <person name="Hori C."/>
            <person name="Igarashi K."/>
            <person name="Jurgens J.A."/>
            <person name="Kallen N."/>
            <person name="Kersten P."/>
            <person name="Kohler A."/>
            <person name="Kuees U."/>
            <person name="Kumar T.K.A."/>
            <person name="Kuo A."/>
            <person name="LaButti K."/>
            <person name="Larrondo L.F."/>
            <person name="Lindquist E."/>
            <person name="Ling A."/>
            <person name="Lombard V."/>
            <person name="Lucas S."/>
            <person name="Lundell T."/>
            <person name="Martin R."/>
            <person name="McLaughlin D.J."/>
            <person name="Morgenstern I."/>
            <person name="Morin E."/>
            <person name="Murat C."/>
            <person name="Nagy L.G."/>
            <person name="Nolan M."/>
            <person name="Ohm R.A."/>
            <person name="Patyshakuliyeva A."/>
            <person name="Rokas A."/>
            <person name="Ruiz-Duenas F.J."/>
            <person name="Sabat G."/>
            <person name="Salamov A."/>
            <person name="Samejima M."/>
            <person name="Schmutz J."/>
            <person name="Slot J.C."/>
            <person name="St John F."/>
            <person name="Stenlid J."/>
            <person name="Sun H."/>
            <person name="Sun S."/>
            <person name="Syed K."/>
            <person name="Tsang A."/>
            <person name="Wiebenga A."/>
            <person name="Young D."/>
            <person name="Pisabarro A."/>
            <person name="Eastwood D.C."/>
            <person name="Martin F."/>
            <person name="Cullen D."/>
            <person name="Grigoriev I.V."/>
            <person name="Hibbett D.S."/>
        </authorList>
    </citation>
    <scope>NUCLEOTIDE SEQUENCE [LARGE SCALE GENOMIC DNA]</scope>
    <source>
        <strain evidence="14">RWD-64-598 SS2</strain>
    </source>
</reference>
<evidence type="ECO:0000256" key="10">
    <source>
        <dbReference type="ARBA" id="ARBA00023136"/>
    </source>
</evidence>
<dbReference type="UniPathway" id="UPA00094"/>
<dbReference type="PRINTS" id="PR00081">
    <property type="entry name" value="GDHRDH"/>
</dbReference>
<dbReference type="AlphaFoldDB" id="A0A5M3M8S7"/>
<keyword evidence="2 12" id="KW-0444">Lipid biosynthesis</keyword>
<dbReference type="HAMAP" id="MF_03107">
    <property type="entry name" value="3_ketoreductase"/>
    <property type="match status" value="1"/>
</dbReference>
<dbReference type="CDD" id="cd05356">
    <property type="entry name" value="17beta-HSD1_like_SDR_c"/>
    <property type="match status" value="1"/>
</dbReference>
<keyword evidence="11 12" id="KW-0275">Fatty acid biosynthesis</keyword>
<evidence type="ECO:0000256" key="11">
    <source>
        <dbReference type="ARBA" id="ARBA00023160"/>
    </source>
</evidence>
<comment type="catalytic activity">
    <reaction evidence="12">
        <text>a very-long-chain (3R)-3-hydroxyacyl-CoA + NADP(+) = a very-long-chain 3-oxoacyl-CoA + NADPH + H(+)</text>
        <dbReference type="Rhea" id="RHEA:48680"/>
        <dbReference type="ChEBI" id="CHEBI:15378"/>
        <dbReference type="ChEBI" id="CHEBI:57783"/>
        <dbReference type="ChEBI" id="CHEBI:58349"/>
        <dbReference type="ChEBI" id="CHEBI:85440"/>
        <dbReference type="ChEBI" id="CHEBI:90725"/>
        <dbReference type="EC" id="1.1.1.330"/>
    </reaction>
</comment>
<dbReference type="Proteomes" id="UP000053558">
    <property type="component" value="Unassembled WGS sequence"/>
</dbReference>
<keyword evidence="10 12" id="KW-0472">Membrane</keyword>
<name>A0A5M3M8S7_CONPW</name>
<evidence type="ECO:0000256" key="5">
    <source>
        <dbReference type="ARBA" id="ARBA00022832"/>
    </source>
</evidence>
<dbReference type="InterPro" id="IPR036291">
    <property type="entry name" value="NAD(P)-bd_dom_sf"/>
</dbReference>
<dbReference type="OMA" id="LVAPGMM"/>
<proteinExistence type="inferred from homology"/>
<dbReference type="GO" id="GO:0141040">
    <property type="term" value="F:very-long-chain 3-oxoacyl-CoA reductase activity"/>
    <property type="evidence" value="ECO:0007669"/>
    <property type="project" value="UniProtKB-EC"/>
</dbReference>
<dbReference type="PANTHER" id="PTHR43086">
    <property type="entry name" value="VERY-LONG-CHAIN 3-OXOOACYL-COA REDUCTASE"/>
    <property type="match status" value="1"/>
</dbReference>
<evidence type="ECO:0000256" key="8">
    <source>
        <dbReference type="ARBA" id="ARBA00023002"/>
    </source>
</evidence>
<dbReference type="Pfam" id="PF00106">
    <property type="entry name" value="adh_short"/>
    <property type="match status" value="1"/>
</dbReference>
<comment type="function">
    <text evidence="12">Component of the microsomal membrane bound fatty acid elongation system, which produces the 26-carbon very long-chain fatty acids (VLCFA) from palmitate. Catalyzes the reduction of the 3-ketoacyl-CoA intermediate that is formed in each cycle of fatty acid elongation. VLCFAs serve as precursors for ceramide and sphingolipids.</text>
</comment>
<keyword evidence="8 12" id="KW-0560">Oxidoreductase</keyword>
<evidence type="ECO:0000256" key="4">
    <source>
        <dbReference type="ARBA" id="ARBA00022824"/>
    </source>
</evidence>
<feature type="binding site" evidence="12">
    <location>
        <position position="205"/>
    </location>
    <ligand>
        <name>substrate</name>
    </ligand>
</feature>
<dbReference type="PIRSF" id="PIRSF000126">
    <property type="entry name" value="11-beta-HSD1"/>
    <property type="match status" value="1"/>
</dbReference>
<dbReference type="OrthoDB" id="5545019at2759"/>
<comment type="similarity">
    <text evidence="12">Belongs to the short-chain dehydrogenases/reductases (SDR) family.</text>
</comment>
<protein>
    <recommendedName>
        <fullName evidence="12">Very-long-chain 3-oxoacyl-CoA reductase</fullName>
        <ecNumber evidence="12">1.1.1.330</ecNumber>
    </recommendedName>
    <alternativeName>
        <fullName evidence="12">3-ketoacyl-CoA reductase</fullName>
        <shortName evidence="12">3-ketoreductase</shortName>
        <shortName evidence="12">KAR</shortName>
    </alternativeName>
    <alternativeName>
        <fullName evidence="12">Microsomal beta-keto-reductase</fullName>
    </alternativeName>
</protein>
<dbReference type="PANTHER" id="PTHR43086:SF2">
    <property type="entry name" value="HYDROXYSTEROID DEHYDROGENASE-LIKE PROTEIN 1"/>
    <property type="match status" value="1"/>
</dbReference>
<evidence type="ECO:0000256" key="1">
    <source>
        <dbReference type="ARBA" id="ARBA00005194"/>
    </source>
</evidence>
<keyword evidence="4 12" id="KW-0256">Endoplasmic reticulum</keyword>
<sequence length="342" mass="37153">MSSGLQKLVQSKLSEVNEWPLLSAFLLLTGALTFTKYALKTIAFLSQTFILPGHNLKKFGAKKGAWAVVTGASDGIGREFSIQLAQAGYNILLVARNNRMLGDVAAAISEKCGSSVETRIELVDFSKNDEASYANLKTVLAGMDVGVLVNCVGRSYDMPTYFAEADEKLMDDIITINVAGTVRVTRAILPGMVARKRGLILNLGSFAGSVPSPMLATYSGTKAFVSTFSDALAEEVKGHSIVVEHLNTYFVVSKMSNIKRPSLFVPTPKAYVRSALSKIGSPCGAAFTNRPATSTPYWGHALLDWAIHVVGWKQLFISHTHGLHTDIRRRALRKIAREAKKE</sequence>
<dbReference type="GeneID" id="19206196"/>
<dbReference type="SUPFAM" id="SSF51735">
    <property type="entry name" value="NAD(P)-binding Rossmann-fold domains"/>
    <property type="match status" value="1"/>
</dbReference>
<evidence type="ECO:0000256" key="7">
    <source>
        <dbReference type="ARBA" id="ARBA00022989"/>
    </source>
</evidence>